<dbReference type="PANTHER" id="PTHR44216:SF3">
    <property type="entry name" value="PROTEIN O-MANNOSYL-TRANSFERASE TMTC2"/>
    <property type="match status" value="1"/>
</dbReference>
<proteinExistence type="predicted"/>
<comment type="caution">
    <text evidence="3">The sequence shown here is derived from an EMBL/GenBank/DDBJ whole genome shotgun (WGS) entry which is preliminary data.</text>
</comment>
<evidence type="ECO:0000256" key="1">
    <source>
        <dbReference type="SAM" id="MobiDB-lite"/>
    </source>
</evidence>
<gene>
    <name evidence="3" type="ORF">Ae201684_011184</name>
</gene>
<keyword evidence="4" id="KW-1185">Reference proteome</keyword>
<name>A0A6G0WVQ0_9STRA</name>
<dbReference type="SMART" id="SM00028">
    <property type="entry name" value="TPR"/>
    <property type="match status" value="4"/>
</dbReference>
<protein>
    <submittedName>
        <fullName evidence="3">Uncharacterized protein</fullName>
    </submittedName>
</protein>
<dbReference type="SUPFAM" id="SSF48452">
    <property type="entry name" value="TPR-like"/>
    <property type="match status" value="1"/>
</dbReference>
<feature type="region of interest" description="Disordered" evidence="1">
    <location>
        <begin position="271"/>
        <end position="290"/>
    </location>
</feature>
<keyword evidence="2" id="KW-0472">Membrane</keyword>
<evidence type="ECO:0000256" key="2">
    <source>
        <dbReference type="SAM" id="Phobius"/>
    </source>
</evidence>
<keyword evidence="2" id="KW-1133">Transmembrane helix</keyword>
<dbReference type="InterPro" id="IPR019734">
    <property type="entry name" value="TPR_rpt"/>
</dbReference>
<dbReference type="InterPro" id="IPR052384">
    <property type="entry name" value="TMTC_O-mannosyltransferase"/>
</dbReference>
<evidence type="ECO:0000313" key="4">
    <source>
        <dbReference type="Proteomes" id="UP000481153"/>
    </source>
</evidence>
<dbReference type="GO" id="GO:0000030">
    <property type="term" value="F:mannosyltransferase activity"/>
    <property type="evidence" value="ECO:0007669"/>
    <property type="project" value="TreeGrafter"/>
</dbReference>
<keyword evidence="2" id="KW-0812">Transmembrane</keyword>
<dbReference type="InterPro" id="IPR011990">
    <property type="entry name" value="TPR-like_helical_dom_sf"/>
</dbReference>
<feature type="transmembrane region" description="Helical" evidence="2">
    <location>
        <begin position="20"/>
        <end position="39"/>
    </location>
</feature>
<dbReference type="AlphaFoldDB" id="A0A6G0WVQ0"/>
<sequence>MAKLQGLAARIKARKSTPLLAKYGVPIALLLLAIGVCLLPESIDLWPTTEVEPSLKTPGGWMRDVVDEKRRGDLLFDAEQFEPALEFYIRAMNLAVKHHKENSATPDESKLMRSYLSNCLAMTYVQLGKDAEATTWYKRGLEINGDHLELLYNYANLCSRTEKWVAAEGYYRKVLKLKPSFQPAMVSLAFVLQQQGALEDSRTLLLDSWDLSKDDPEVAAQLGWQYMAESDSLKALEWFDVAVKMGHEDAKKQRDDIMAAWVKTQEMMAASSQSIGNHESDTMPLADPVL</sequence>
<accession>A0A6G0WVQ0</accession>
<dbReference type="GO" id="GO:0005789">
    <property type="term" value="C:endoplasmic reticulum membrane"/>
    <property type="evidence" value="ECO:0007669"/>
    <property type="project" value="TreeGrafter"/>
</dbReference>
<organism evidence="3 4">
    <name type="scientific">Aphanomyces euteiches</name>
    <dbReference type="NCBI Taxonomy" id="100861"/>
    <lineage>
        <taxon>Eukaryota</taxon>
        <taxon>Sar</taxon>
        <taxon>Stramenopiles</taxon>
        <taxon>Oomycota</taxon>
        <taxon>Saprolegniomycetes</taxon>
        <taxon>Saprolegniales</taxon>
        <taxon>Verrucalvaceae</taxon>
        <taxon>Aphanomyces</taxon>
    </lineage>
</organism>
<dbReference type="VEuPathDB" id="FungiDB:AeMF1_005511"/>
<dbReference type="EMBL" id="VJMJ01000141">
    <property type="protein sequence ID" value="KAF0731562.1"/>
    <property type="molecule type" value="Genomic_DNA"/>
</dbReference>
<dbReference type="Pfam" id="PF13374">
    <property type="entry name" value="TPR_10"/>
    <property type="match status" value="1"/>
</dbReference>
<evidence type="ECO:0000313" key="3">
    <source>
        <dbReference type="EMBL" id="KAF0731562.1"/>
    </source>
</evidence>
<dbReference type="Proteomes" id="UP000481153">
    <property type="component" value="Unassembled WGS sequence"/>
</dbReference>
<reference evidence="3 4" key="1">
    <citation type="submission" date="2019-07" db="EMBL/GenBank/DDBJ databases">
        <title>Genomics analysis of Aphanomyces spp. identifies a new class of oomycete effector associated with host adaptation.</title>
        <authorList>
            <person name="Gaulin E."/>
        </authorList>
    </citation>
    <scope>NUCLEOTIDE SEQUENCE [LARGE SCALE GENOMIC DNA]</scope>
    <source>
        <strain evidence="3 4">ATCC 201684</strain>
    </source>
</reference>
<dbReference type="Gene3D" id="1.25.40.10">
    <property type="entry name" value="Tetratricopeptide repeat domain"/>
    <property type="match status" value="1"/>
</dbReference>
<dbReference type="PANTHER" id="PTHR44216">
    <property type="entry name" value="PROTEIN O-MANNOSYL-TRANSFERASE TMTC2"/>
    <property type="match status" value="1"/>
</dbReference>
<dbReference type="GO" id="GO:0035269">
    <property type="term" value="P:protein O-linked glycosylation via mannose"/>
    <property type="evidence" value="ECO:0007669"/>
    <property type="project" value="TreeGrafter"/>
</dbReference>